<dbReference type="Pfam" id="PF01161">
    <property type="entry name" value="PBP"/>
    <property type="match status" value="1"/>
</dbReference>
<dbReference type="PANTHER" id="PTHR30289">
    <property type="entry name" value="UNCHARACTERIZED PROTEIN YBCL-RELATED"/>
    <property type="match status" value="1"/>
</dbReference>
<dbReference type="InterPro" id="IPR036610">
    <property type="entry name" value="PEBP-like_sf"/>
</dbReference>
<name>A0ABN4TRV2_9BURK</name>
<gene>
    <name evidence="2" type="ORF">BKK80_30345</name>
</gene>
<evidence type="ECO:0000256" key="1">
    <source>
        <dbReference type="SAM" id="SignalP"/>
    </source>
</evidence>
<dbReference type="Proteomes" id="UP000177515">
    <property type="component" value="Chromosome 2"/>
</dbReference>
<dbReference type="InterPro" id="IPR005247">
    <property type="entry name" value="YbhB_YbcL/LppC-like"/>
</dbReference>
<dbReference type="EMBL" id="CP017755">
    <property type="protein sequence ID" value="AOZ09972.1"/>
    <property type="molecule type" value="Genomic_DNA"/>
</dbReference>
<dbReference type="InterPro" id="IPR008914">
    <property type="entry name" value="PEBP"/>
</dbReference>
<dbReference type="PANTHER" id="PTHR30289:SF1">
    <property type="entry name" value="PEBP (PHOSPHATIDYLETHANOLAMINE-BINDING PROTEIN) FAMILY PROTEIN"/>
    <property type="match status" value="1"/>
</dbReference>
<feature type="signal peptide" evidence="1">
    <location>
        <begin position="1"/>
        <end position="25"/>
    </location>
</feature>
<dbReference type="RefSeq" id="WP_071038666.1">
    <property type="nucleotide sequence ID" value="NZ_CP017755.1"/>
</dbReference>
<keyword evidence="3" id="KW-1185">Reference proteome</keyword>
<accession>A0ABN4TRV2</accession>
<feature type="chain" id="PRO_5047201487" evidence="1">
    <location>
        <begin position="26"/>
        <end position="189"/>
    </location>
</feature>
<reference evidence="2 3" key="1">
    <citation type="submission" date="2016-10" db="EMBL/GenBank/DDBJ databases">
        <title>Complete genome sequences of three Cupriavidus strains isolated from various Malaysian environments.</title>
        <authorList>
            <person name="Abdullah A.A.-A."/>
            <person name="Shafie N.A.H."/>
            <person name="Lau N.S."/>
        </authorList>
    </citation>
    <scope>NUCLEOTIDE SEQUENCE [LARGE SCALE GENOMIC DNA]</scope>
    <source>
        <strain evidence="2 3">USMAA1020</strain>
    </source>
</reference>
<keyword evidence="1" id="KW-0732">Signal</keyword>
<evidence type="ECO:0000313" key="2">
    <source>
        <dbReference type="EMBL" id="AOZ09972.1"/>
    </source>
</evidence>
<dbReference type="CDD" id="cd00865">
    <property type="entry name" value="PEBP_bact_arch"/>
    <property type="match status" value="1"/>
</dbReference>
<dbReference type="SUPFAM" id="SSF49777">
    <property type="entry name" value="PEBP-like"/>
    <property type="match status" value="1"/>
</dbReference>
<dbReference type="NCBIfam" id="TIGR00481">
    <property type="entry name" value="YbhB/YbcL family Raf kinase inhibitor-like protein"/>
    <property type="match status" value="1"/>
</dbReference>
<proteinExistence type="predicted"/>
<dbReference type="Gene3D" id="3.90.280.10">
    <property type="entry name" value="PEBP-like"/>
    <property type="match status" value="1"/>
</dbReference>
<organism evidence="2 3">
    <name type="scientific">Cupriavidus malaysiensis</name>
    <dbReference type="NCBI Taxonomy" id="367825"/>
    <lineage>
        <taxon>Bacteria</taxon>
        <taxon>Pseudomonadati</taxon>
        <taxon>Pseudomonadota</taxon>
        <taxon>Betaproteobacteria</taxon>
        <taxon>Burkholderiales</taxon>
        <taxon>Burkholderiaceae</taxon>
        <taxon>Cupriavidus</taxon>
    </lineage>
</organism>
<sequence length="189" mass="19189">MILTRHLCAPVAGALLLLGGATAHAAGMQISSTSFADAGTIASRYANDGADSGGAACGGKGVSPQLSWANLPAGTRSLAIMMWDPDGAGGMGVSHWVAYNVAPERGQLKEGDGKGGGHGITLGKNVGDEAAYRGPCPTVGDLPHHYTITVIATRLEPDALPPGLTRDELFAALKGHTLSAMSIVGRYGR</sequence>
<protein>
    <submittedName>
        <fullName evidence="2">Phosphatidylethanolamine-binding protein</fullName>
    </submittedName>
</protein>
<evidence type="ECO:0000313" key="3">
    <source>
        <dbReference type="Proteomes" id="UP000177515"/>
    </source>
</evidence>